<dbReference type="PANTHER" id="PTHR43673:SF2">
    <property type="entry name" value="NITROREDUCTASE"/>
    <property type="match status" value="1"/>
</dbReference>
<evidence type="ECO:0000256" key="5">
    <source>
        <dbReference type="ARBA" id="ARBA00023002"/>
    </source>
</evidence>
<dbReference type="InterPro" id="IPR000415">
    <property type="entry name" value="Nitroreductase-like"/>
</dbReference>
<comment type="caution">
    <text evidence="7">The sequence shown here is derived from an EMBL/GenBank/DDBJ whole genome shotgun (WGS) entry which is preliminary data.</text>
</comment>
<evidence type="ECO:0000313" key="8">
    <source>
        <dbReference type="Proteomes" id="UP001165492"/>
    </source>
</evidence>
<protein>
    <submittedName>
        <fullName evidence="7">Nitroreductase family protein</fullName>
    </submittedName>
</protein>
<dbReference type="Pfam" id="PF00881">
    <property type="entry name" value="Nitroreductase"/>
    <property type="match status" value="1"/>
</dbReference>
<sequence length="185" mass="20583">MNEILKIIKSRRSIRSFTEQQIKEEDLQAILEAGQYAPNGIGNQPWHFIVVQNKELLEALSSASKQVAKNHELGFFRNLANTKEFNAFYGAPTVVIVAGDEQTQCSLADCAAATQNMLLAAEALGLGACWINFGLFIFDGEESAHYKQLLKVPEGFRPFYSVALGYRKGEVPKAAQRKEQVVIFI</sequence>
<evidence type="ECO:0000259" key="6">
    <source>
        <dbReference type="Pfam" id="PF00881"/>
    </source>
</evidence>
<proteinExistence type="inferred from homology"/>
<keyword evidence="8" id="KW-1185">Reference proteome</keyword>
<feature type="domain" description="Nitroreductase" evidence="6">
    <location>
        <begin position="8"/>
        <end position="166"/>
    </location>
</feature>
<dbReference type="InterPro" id="IPR029479">
    <property type="entry name" value="Nitroreductase"/>
</dbReference>
<dbReference type="PANTHER" id="PTHR43673">
    <property type="entry name" value="NAD(P)H NITROREDUCTASE YDGI-RELATED"/>
    <property type="match status" value="1"/>
</dbReference>
<accession>A0ABS8HUR0</accession>
<dbReference type="Gene3D" id="3.40.109.10">
    <property type="entry name" value="NADH Oxidase"/>
    <property type="match status" value="1"/>
</dbReference>
<reference evidence="7" key="1">
    <citation type="submission" date="2021-11" db="EMBL/GenBank/DDBJ databases">
        <title>Description of a new species Pelosinus isolated from the bottom sediments of Lake Baikal.</title>
        <authorList>
            <person name="Zakharyuk A."/>
        </authorList>
    </citation>
    <scope>NUCLEOTIDE SEQUENCE</scope>
    <source>
        <strain evidence="7">Bkl1</strain>
    </source>
</reference>
<evidence type="ECO:0000256" key="4">
    <source>
        <dbReference type="ARBA" id="ARBA00022643"/>
    </source>
</evidence>
<keyword evidence="3" id="KW-0285">Flavoprotein</keyword>
<dbReference type="SUPFAM" id="SSF55469">
    <property type="entry name" value="FMN-dependent nitroreductase-like"/>
    <property type="match status" value="1"/>
</dbReference>
<evidence type="ECO:0000313" key="7">
    <source>
        <dbReference type="EMBL" id="MCC5466903.1"/>
    </source>
</evidence>
<gene>
    <name evidence="7" type="ORF">LMF89_16265</name>
</gene>
<comment type="cofactor">
    <cofactor evidence="1">
        <name>FMN</name>
        <dbReference type="ChEBI" id="CHEBI:58210"/>
    </cofactor>
</comment>
<name>A0ABS8HUR0_9FIRM</name>
<keyword evidence="4" id="KW-0288">FMN</keyword>
<evidence type="ECO:0000256" key="3">
    <source>
        <dbReference type="ARBA" id="ARBA00022630"/>
    </source>
</evidence>
<evidence type="ECO:0000256" key="2">
    <source>
        <dbReference type="ARBA" id="ARBA00007118"/>
    </source>
</evidence>
<dbReference type="EMBL" id="JAJHJB010000024">
    <property type="protein sequence ID" value="MCC5466903.1"/>
    <property type="molecule type" value="Genomic_DNA"/>
</dbReference>
<comment type="similarity">
    <text evidence="2">Belongs to the nitroreductase family.</text>
</comment>
<keyword evidence="5" id="KW-0560">Oxidoreductase</keyword>
<organism evidence="7 8">
    <name type="scientific">Pelosinus baikalensis</name>
    <dbReference type="NCBI Taxonomy" id="2892015"/>
    <lineage>
        <taxon>Bacteria</taxon>
        <taxon>Bacillati</taxon>
        <taxon>Bacillota</taxon>
        <taxon>Negativicutes</taxon>
        <taxon>Selenomonadales</taxon>
        <taxon>Sporomusaceae</taxon>
        <taxon>Pelosinus</taxon>
    </lineage>
</organism>
<dbReference type="Proteomes" id="UP001165492">
    <property type="component" value="Unassembled WGS sequence"/>
</dbReference>
<dbReference type="RefSeq" id="WP_229535986.1">
    <property type="nucleotide sequence ID" value="NZ_JAJHJB010000024.1"/>
</dbReference>
<evidence type="ECO:0000256" key="1">
    <source>
        <dbReference type="ARBA" id="ARBA00001917"/>
    </source>
</evidence>